<evidence type="ECO:0000313" key="2">
    <source>
        <dbReference type="EMBL" id="EAW29589.1"/>
    </source>
</evidence>
<keyword evidence="1" id="KW-0472">Membrane</keyword>
<keyword evidence="1" id="KW-1133">Transmembrane helix</keyword>
<gene>
    <name evidence="2" type="ORF">GP2143_12336</name>
</gene>
<proteinExistence type="predicted"/>
<feature type="transmembrane region" description="Helical" evidence="1">
    <location>
        <begin position="12"/>
        <end position="33"/>
    </location>
</feature>
<keyword evidence="1" id="KW-0812">Transmembrane</keyword>
<evidence type="ECO:0000256" key="1">
    <source>
        <dbReference type="SAM" id="Phobius"/>
    </source>
</evidence>
<dbReference type="EMBL" id="AAVT01000024">
    <property type="protein sequence ID" value="EAW29589.1"/>
    <property type="molecule type" value="Genomic_DNA"/>
</dbReference>
<sequence length="226" mass="25608">MVSKNRAKATSGYALCSLMHLTIFTIALFPVFVNAQPPESCQCLWQGSFNAIVKHSDFIASGEVITTKGNSIDFKIAKTIADTKINFKEFNDVIRIWTDDGKQCRPDITEFPVNSQWVVALKKITDSIPDGFNPNTPSISYGRVNDYYLSKCGAYWLRLDEGYVAGNLVNGQRWQWQNDDMNPVRLELVEAYVHGIIPEKTLIEASKPLTEAKILLKKTKQWLRDQ</sequence>
<reference evidence="2 3" key="1">
    <citation type="journal article" date="2010" name="J. Bacteriol.">
        <title>Genome sequence of the oligotrophic marine Gammaproteobacterium HTCC2143, isolated from the Oregon Coast.</title>
        <authorList>
            <person name="Oh H.M."/>
            <person name="Kang I."/>
            <person name="Ferriera S."/>
            <person name="Giovannoni S.J."/>
            <person name="Cho J.C."/>
        </authorList>
    </citation>
    <scope>NUCLEOTIDE SEQUENCE [LARGE SCALE GENOMIC DNA]</scope>
    <source>
        <strain evidence="2 3">HTCC2143</strain>
    </source>
</reference>
<name>A0YHU5_9GAMM</name>
<dbReference type="eggNOG" id="ENOG5032RHY">
    <property type="taxonomic scope" value="Bacteria"/>
</dbReference>
<accession>A0YHU5</accession>
<organism evidence="2 3">
    <name type="scientific">marine gamma proteobacterium HTCC2143</name>
    <dbReference type="NCBI Taxonomy" id="247633"/>
    <lineage>
        <taxon>Bacteria</taxon>
        <taxon>Pseudomonadati</taxon>
        <taxon>Pseudomonadota</taxon>
        <taxon>Gammaproteobacteria</taxon>
        <taxon>Cellvibrionales</taxon>
        <taxon>Spongiibacteraceae</taxon>
        <taxon>BD1-7 clade</taxon>
    </lineage>
</organism>
<dbReference type="Proteomes" id="UP000004931">
    <property type="component" value="Unassembled WGS sequence"/>
</dbReference>
<dbReference type="AlphaFoldDB" id="A0YHU5"/>
<protein>
    <submittedName>
        <fullName evidence="2">Uncharacterized protein</fullName>
    </submittedName>
</protein>
<keyword evidence="3" id="KW-1185">Reference proteome</keyword>
<comment type="caution">
    <text evidence="2">The sequence shown here is derived from an EMBL/GenBank/DDBJ whole genome shotgun (WGS) entry which is preliminary data.</text>
</comment>
<evidence type="ECO:0000313" key="3">
    <source>
        <dbReference type="Proteomes" id="UP000004931"/>
    </source>
</evidence>
<dbReference type="STRING" id="247633.GP2143_12336"/>